<comment type="caution">
    <text evidence="7">Lacks conserved residue(s) required for the propagation of feature annotation.</text>
</comment>
<keyword evidence="6 7" id="KW-0472">Membrane</keyword>
<dbReference type="GO" id="GO:0005768">
    <property type="term" value="C:endosome"/>
    <property type="evidence" value="ECO:0007669"/>
    <property type="project" value="TreeGrafter"/>
</dbReference>
<comment type="caution">
    <text evidence="8">The sequence shown here is derived from an EMBL/GenBank/DDBJ whole genome shotgun (WGS) entry which is preliminary data.</text>
</comment>
<feature type="transmembrane region" description="Helical" evidence="7">
    <location>
        <begin position="89"/>
        <end position="110"/>
    </location>
</feature>
<evidence type="ECO:0000256" key="6">
    <source>
        <dbReference type="ARBA" id="ARBA00023136"/>
    </source>
</evidence>
<dbReference type="GO" id="GO:0007034">
    <property type="term" value="P:vacuolar transport"/>
    <property type="evidence" value="ECO:0007669"/>
    <property type="project" value="TreeGrafter"/>
</dbReference>
<dbReference type="EMBL" id="BSXU01000065">
    <property type="protein sequence ID" value="GMG19124.1"/>
    <property type="molecule type" value="Genomic_DNA"/>
</dbReference>
<dbReference type="Pfam" id="PF02990">
    <property type="entry name" value="EMP70"/>
    <property type="match status" value="1"/>
</dbReference>
<dbReference type="GO" id="GO:0072657">
    <property type="term" value="P:protein localization to membrane"/>
    <property type="evidence" value="ECO:0007669"/>
    <property type="project" value="TreeGrafter"/>
</dbReference>
<gene>
    <name evidence="8" type="ORF">Amon01_000022400</name>
</gene>
<evidence type="ECO:0000313" key="8">
    <source>
        <dbReference type="EMBL" id="GMG19124.1"/>
    </source>
</evidence>
<proteinExistence type="inferred from homology"/>
<feature type="transmembrane region" description="Helical" evidence="7">
    <location>
        <begin position="160"/>
        <end position="177"/>
    </location>
</feature>
<dbReference type="InterPro" id="IPR004240">
    <property type="entry name" value="EMP70"/>
</dbReference>
<keyword evidence="4" id="KW-0732">Signal</keyword>
<dbReference type="AlphaFoldDB" id="A0A9W6YPG9"/>
<organism evidence="8 9">
    <name type="scientific">Ambrosiozyma monospora</name>
    <name type="common">Yeast</name>
    <name type="synonym">Endomycopsis monosporus</name>
    <dbReference type="NCBI Taxonomy" id="43982"/>
    <lineage>
        <taxon>Eukaryota</taxon>
        <taxon>Fungi</taxon>
        <taxon>Dikarya</taxon>
        <taxon>Ascomycota</taxon>
        <taxon>Saccharomycotina</taxon>
        <taxon>Pichiomycetes</taxon>
        <taxon>Pichiales</taxon>
        <taxon>Pichiaceae</taxon>
        <taxon>Ambrosiozyma</taxon>
    </lineage>
</organism>
<dbReference type="Proteomes" id="UP001165063">
    <property type="component" value="Unassembled WGS sequence"/>
</dbReference>
<comment type="subcellular location">
    <subcellularLocation>
        <location evidence="1">Membrane</location>
        <topology evidence="1">Multi-pass membrane protein</topology>
    </subcellularLocation>
</comment>
<dbReference type="OrthoDB" id="1666796at2759"/>
<feature type="transmembrane region" description="Helical" evidence="7">
    <location>
        <begin position="122"/>
        <end position="148"/>
    </location>
</feature>
<protein>
    <recommendedName>
        <fullName evidence="7">Transmembrane 9 superfamily member</fullName>
    </recommendedName>
</protein>
<dbReference type="GO" id="GO:0000329">
    <property type="term" value="C:fungal-type vacuole membrane"/>
    <property type="evidence" value="ECO:0007669"/>
    <property type="project" value="TreeGrafter"/>
</dbReference>
<keyword evidence="3 7" id="KW-0812">Transmembrane</keyword>
<sequence length="228" mass="25667">MLLAPLLVPGGLFALFIFFNFFLIWVNSSGAVPLGTMLAIIVIWFIVSVPLSCAGSLLGFRKAPIELPCKVNQIPRQIPPQPGYLETKWLALIAGIFPFGAIAIEMYFIYNSLWFNRIYYMFGFLFFCFVLMLITTLLVTLLLVYYVLCNENYKWQWKSFFLGAGISVYIFVHAIFLSKFKLGGFTSIALYFGYSLVISCGIGLLCGAVGFLGSMYFVLNIYGQIKVD</sequence>
<keyword evidence="9" id="KW-1185">Reference proteome</keyword>
<evidence type="ECO:0000256" key="3">
    <source>
        <dbReference type="ARBA" id="ARBA00022692"/>
    </source>
</evidence>
<feature type="transmembrane region" description="Helical" evidence="7">
    <location>
        <begin position="38"/>
        <end position="58"/>
    </location>
</feature>
<keyword evidence="5 7" id="KW-1133">Transmembrane helix</keyword>
<dbReference type="PANTHER" id="PTHR10766:SF111">
    <property type="entry name" value="TRANSMEMBRANE 9 SUPERFAMILY MEMBER 2"/>
    <property type="match status" value="1"/>
</dbReference>
<evidence type="ECO:0000256" key="4">
    <source>
        <dbReference type="ARBA" id="ARBA00022729"/>
    </source>
</evidence>
<accession>A0A9W6YPG9</accession>
<reference evidence="8" key="1">
    <citation type="submission" date="2023-04" db="EMBL/GenBank/DDBJ databases">
        <title>Ambrosiozyma monospora NBRC 1965.</title>
        <authorList>
            <person name="Ichikawa N."/>
            <person name="Sato H."/>
            <person name="Tonouchi N."/>
        </authorList>
    </citation>
    <scope>NUCLEOTIDE SEQUENCE</scope>
    <source>
        <strain evidence="8">NBRC 1965</strain>
    </source>
</reference>
<name>A0A9W6YPG9_AMBMO</name>
<dbReference type="PANTHER" id="PTHR10766">
    <property type="entry name" value="TRANSMEMBRANE 9 SUPERFAMILY PROTEIN"/>
    <property type="match status" value="1"/>
</dbReference>
<evidence type="ECO:0000256" key="5">
    <source>
        <dbReference type="ARBA" id="ARBA00022989"/>
    </source>
</evidence>
<comment type="similarity">
    <text evidence="2 7">Belongs to the nonaspanin (TM9SF) (TC 9.A.2) family.</text>
</comment>
<feature type="transmembrane region" description="Helical" evidence="7">
    <location>
        <begin position="6"/>
        <end position="26"/>
    </location>
</feature>
<evidence type="ECO:0000256" key="2">
    <source>
        <dbReference type="ARBA" id="ARBA00005227"/>
    </source>
</evidence>
<feature type="transmembrane region" description="Helical" evidence="7">
    <location>
        <begin position="189"/>
        <end position="219"/>
    </location>
</feature>
<evidence type="ECO:0000256" key="7">
    <source>
        <dbReference type="RuleBase" id="RU363079"/>
    </source>
</evidence>
<evidence type="ECO:0000256" key="1">
    <source>
        <dbReference type="ARBA" id="ARBA00004141"/>
    </source>
</evidence>
<evidence type="ECO:0000313" key="9">
    <source>
        <dbReference type="Proteomes" id="UP001165063"/>
    </source>
</evidence>